<feature type="non-terminal residue" evidence="1">
    <location>
        <position position="1"/>
    </location>
</feature>
<keyword evidence="2" id="KW-1185">Reference proteome</keyword>
<accession>A0A699YIW8</accession>
<organism evidence="1 2">
    <name type="scientific">Haematococcus lacustris</name>
    <name type="common">Green alga</name>
    <name type="synonym">Haematococcus pluvialis</name>
    <dbReference type="NCBI Taxonomy" id="44745"/>
    <lineage>
        <taxon>Eukaryota</taxon>
        <taxon>Viridiplantae</taxon>
        <taxon>Chlorophyta</taxon>
        <taxon>core chlorophytes</taxon>
        <taxon>Chlorophyceae</taxon>
        <taxon>CS clade</taxon>
        <taxon>Chlamydomonadales</taxon>
        <taxon>Haematococcaceae</taxon>
        <taxon>Haematococcus</taxon>
    </lineage>
</organism>
<sequence length="13" mass="1287">MEALVGDKGAEPA</sequence>
<name>A0A699YIW8_HAELA</name>
<evidence type="ECO:0000313" key="2">
    <source>
        <dbReference type="Proteomes" id="UP000485058"/>
    </source>
</evidence>
<evidence type="ECO:0000313" key="1">
    <source>
        <dbReference type="EMBL" id="GFH09431.1"/>
    </source>
</evidence>
<dbReference type="Proteomes" id="UP000485058">
    <property type="component" value="Unassembled WGS sequence"/>
</dbReference>
<dbReference type="EMBL" id="BLLF01000234">
    <property type="protein sequence ID" value="GFH09431.1"/>
    <property type="molecule type" value="Genomic_DNA"/>
</dbReference>
<protein>
    <submittedName>
        <fullName evidence="1">Uncharacterized protein</fullName>
    </submittedName>
</protein>
<comment type="caution">
    <text evidence="1">The sequence shown here is derived from an EMBL/GenBank/DDBJ whole genome shotgun (WGS) entry which is preliminary data.</text>
</comment>
<gene>
    <name evidence="1" type="ORF">HaLaN_04570</name>
</gene>
<reference evidence="1 2" key="1">
    <citation type="submission" date="2020-02" db="EMBL/GenBank/DDBJ databases">
        <title>Draft genome sequence of Haematococcus lacustris strain NIES-144.</title>
        <authorList>
            <person name="Morimoto D."/>
            <person name="Nakagawa S."/>
            <person name="Yoshida T."/>
            <person name="Sawayama S."/>
        </authorList>
    </citation>
    <scope>NUCLEOTIDE SEQUENCE [LARGE SCALE GENOMIC DNA]</scope>
    <source>
        <strain evidence="1 2">NIES-144</strain>
    </source>
</reference>
<proteinExistence type="predicted"/>